<evidence type="ECO:0000313" key="5">
    <source>
        <dbReference type="Proteomes" id="UP001301012"/>
    </source>
</evidence>
<dbReference type="InterPro" id="IPR016169">
    <property type="entry name" value="FAD-bd_PCMH_sub2"/>
</dbReference>
<dbReference type="Pfam" id="PF00941">
    <property type="entry name" value="FAD_binding_5"/>
    <property type="match status" value="1"/>
</dbReference>
<dbReference type="InterPro" id="IPR036683">
    <property type="entry name" value="CO_DH_flav_C_dom_sf"/>
</dbReference>
<evidence type="ECO:0000256" key="2">
    <source>
        <dbReference type="ARBA" id="ARBA00023002"/>
    </source>
</evidence>
<dbReference type="InterPro" id="IPR051312">
    <property type="entry name" value="Diverse_Substr_Oxidored"/>
</dbReference>
<dbReference type="InterPro" id="IPR016166">
    <property type="entry name" value="FAD-bd_PCMH"/>
</dbReference>
<dbReference type="SMART" id="SM01092">
    <property type="entry name" value="CO_deh_flav_C"/>
    <property type="match status" value="1"/>
</dbReference>
<protein>
    <submittedName>
        <fullName evidence="4">FAD binding domain-containing protein</fullName>
    </submittedName>
</protein>
<dbReference type="Gene3D" id="3.30.43.10">
    <property type="entry name" value="Uridine Diphospho-n-acetylenolpyruvylglucosamine Reductase, domain 2"/>
    <property type="match status" value="1"/>
</dbReference>
<dbReference type="Pfam" id="PF03450">
    <property type="entry name" value="CO_deh_flav_C"/>
    <property type="match status" value="1"/>
</dbReference>
<dbReference type="Gene3D" id="3.30.390.50">
    <property type="entry name" value="CO dehydrogenase flavoprotein, C-terminal domain"/>
    <property type="match status" value="1"/>
</dbReference>
<dbReference type="PANTHER" id="PTHR42659">
    <property type="entry name" value="XANTHINE DEHYDROGENASE SUBUNIT C-RELATED"/>
    <property type="match status" value="1"/>
</dbReference>
<evidence type="ECO:0000259" key="3">
    <source>
        <dbReference type="PROSITE" id="PS51387"/>
    </source>
</evidence>
<dbReference type="Proteomes" id="UP001301012">
    <property type="component" value="Unassembled WGS sequence"/>
</dbReference>
<keyword evidence="5" id="KW-1185">Reference proteome</keyword>
<organism evidence="4 5">
    <name type="scientific">Romboutsia sedimentorum</name>
    <dbReference type="NCBI Taxonomy" id="1368474"/>
    <lineage>
        <taxon>Bacteria</taxon>
        <taxon>Bacillati</taxon>
        <taxon>Bacillota</taxon>
        <taxon>Clostridia</taxon>
        <taxon>Peptostreptococcales</taxon>
        <taxon>Peptostreptococcaceae</taxon>
        <taxon>Romboutsia</taxon>
    </lineage>
</organism>
<dbReference type="PANTHER" id="PTHR42659:SF9">
    <property type="entry name" value="XANTHINE DEHYDROGENASE FAD-BINDING SUBUNIT XDHB-RELATED"/>
    <property type="match status" value="1"/>
</dbReference>
<dbReference type="SUPFAM" id="SSF56176">
    <property type="entry name" value="FAD-binding/transporter-associated domain-like"/>
    <property type="match status" value="1"/>
</dbReference>
<keyword evidence="1" id="KW-0285">Flavoprotein</keyword>
<sequence>MVKEVFKVKSLESALYILEVNKYRAKVIAGGTDLVVDMKNDKFDKEILIDISDVKQLKFIEDEGDIMKIGGCTTLNEIIKSPKINSNLQGLKKACSLVGSPQIRSRATIGGNICNASPSSDLIPPLLALDAKVCIQSKNSERKEYLKDILLDKNKIKLNEDEILKYIEFKNLNPNQVLSFVKLGFRKSLSISKISCSVLLEIEENKFKNMNIALGALSKIAMREYEVEQYLKGKSINQNTINKALDIVQESISERLKNRASVEFKSNAVKGVLKQAIYEGISLYNIN</sequence>
<dbReference type="Gene3D" id="3.30.465.10">
    <property type="match status" value="1"/>
</dbReference>
<dbReference type="InterPro" id="IPR002346">
    <property type="entry name" value="Mopterin_DH_FAD-bd"/>
</dbReference>
<evidence type="ECO:0000313" key="4">
    <source>
        <dbReference type="EMBL" id="MDK2564024.1"/>
    </source>
</evidence>
<evidence type="ECO:0000256" key="1">
    <source>
        <dbReference type="ARBA" id="ARBA00022630"/>
    </source>
</evidence>
<feature type="domain" description="FAD-binding PCMH-type" evidence="3">
    <location>
        <begin position="1"/>
        <end position="174"/>
    </location>
</feature>
<dbReference type="InterPro" id="IPR016167">
    <property type="entry name" value="FAD-bd_PCMH_sub1"/>
</dbReference>
<dbReference type="PROSITE" id="PS51387">
    <property type="entry name" value="FAD_PCMH"/>
    <property type="match status" value="1"/>
</dbReference>
<dbReference type="InterPro" id="IPR036318">
    <property type="entry name" value="FAD-bd_PCMH-like_sf"/>
</dbReference>
<dbReference type="RefSeq" id="WP_284132962.1">
    <property type="nucleotide sequence ID" value="NZ_JASKYM010000005.1"/>
</dbReference>
<accession>A0ABT7EAS0</accession>
<comment type="caution">
    <text evidence="4">The sequence shown here is derived from an EMBL/GenBank/DDBJ whole genome shotgun (WGS) entry which is preliminary data.</text>
</comment>
<gene>
    <name evidence="4" type="ORF">QOZ84_10715</name>
</gene>
<dbReference type="SUPFAM" id="SSF55447">
    <property type="entry name" value="CO dehydrogenase flavoprotein C-terminal domain-like"/>
    <property type="match status" value="1"/>
</dbReference>
<keyword evidence="2" id="KW-0560">Oxidoreductase</keyword>
<proteinExistence type="predicted"/>
<dbReference type="EMBL" id="JASKYM010000005">
    <property type="protein sequence ID" value="MDK2564024.1"/>
    <property type="molecule type" value="Genomic_DNA"/>
</dbReference>
<reference evidence="4 5" key="1">
    <citation type="submission" date="2023-05" db="EMBL/GenBank/DDBJ databases">
        <title>Rombocin, a short stable natural nisin variant, displays selective antimicrobial activity against Listeria monocytogenes and employs dual mode of action to kill target bacterial strains.</title>
        <authorList>
            <person name="Wambui J."/>
            <person name="Stephan R."/>
            <person name="Kuipers O.P."/>
        </authorList>
    </citation>
    <scope>NUCLEOTIDE SEQUENCE [LARGE SCALE GENOMIC DNA]</scope>
    <source>
        <strain evidence="4 5">RC002</strain>
    </source>
</reference>
<dbReference type="InterPro" id="IPR005107">
    <property type="entry name" value="CO_DH_flav_C"/>
</dbReference>
<name>A0ABT7EAS0_9FIRM</name>